<keyword evidence="5" id="KW-0121">Carboxypeptidase</keyword>
<dbReference type="RefSeq" id="WP_154472004.1">
    <property type="nucleotide sequence ID" value="NZ_VUMD01000006.1"/>
</dbReference>
<dbReference type="GO" id="GO:0008955">
    <property type="term" value="F:peptidoglycan glycosyltransferase activity"/>
    <property type="evidence" value="ECO:0007669"/>
    <property type="project" value="UniProtKB-EC"/>
</dbReference>
<evidence type="ECO:0000256" key="13">
    <source>
        <dbReference type="ARBA" id="ARBA00034000"/>
    </source>
</evidence>
<dbReference type="InterPro" id="IPR023346">
    <property type="entry name" value="Lysozyme-like_dom_sf"/>
</dbReference>
<evidence type="ECO:0000256" key="11">
    <source>
        <dbReference type="ARBA" id="ARBA00023251"/>
    </source>
</evidence>
<dbReference type="InterPro" id="IPR001264">
    <property type="entry name" value="Glyco_trans_51"/>
</dbReference>
<keyword evidence="8" id="KW-0808">Transferase</keyword>
<comment type="function">
    <text evidence="1">Cell wall formation. Synthesis of cross-linked peptidoglycan from the lipid intermediates. The enzyme has a penicillin-insensitive transglycosylase N-terminal domain (formation of linear glycan strands) and a penicillin-sensitive transpeptidase C-terminal domain (cross-linking of the peptide subunits).</text>
</comment>
<evidence type="ECO:0000256" key="4">
    <source>
        <dbReference type="ARBA" id="ARBA00018638"/>
    </source>
</evidence>
<protein>
    <recommendedName>
        <fullName evidence="4">Penicillin-binding protein 1A</fullName>
        <ecNumber evidence="14">2.4.99.28</ecNumber>
        <ecNumber evidence="3">3.4.16.4</ecNumber>
    </recommendedName>
</protein>
<evidence type="ECO:0000259" key="17">
    <source>
        <dbReference type="Pfam" id="PF00905"/>
    </source>
</evidence>
<evidence type="ECO:0000256" key="2">
    <source>
        <dbReference type="ARBA" id="ARBA00004401"/>
    </source>
</evidence>
<dbReference type="GO" id="GO:0009002">
    <property type="term" value="F:serine-type D-Ala-D-Ala carboxypeptidase activity"/>
    <property type="evidence" value="ECO:0007669"/>
    <property type="project" value="UniProtKB-EC"/>
</dbReference>
<gene>
    <name evidence="19" type="ORF">FYJ39_08245</name>
</gene>
<evidence type="ECO:0000313" key="20">
    <source>
        <dbReference type="Proteomes" id="UP000429958"/>
    </source>
</evidence>
<dbReference type="GO" id="GO:0046677">
    <property type="term" value="P:response to antibiotic"/>
    <property type="evidence" value="ECO:0007669"/>
    <property type="project" value="UniProtKB-KW"/>
</dbReference>
<dbReference type="InterPro" id="IPR012338">
    <property type="entry name" value="Beta-lactam/transpept-like"/>
</dbReference>
<keyword evidence="12" id="KW-0511">Multifunctional enzyme</keyword>
<keyword evidence="16" id="KW-1133">Transmembrane helix</keyword>
<dbReference type="EMBL" id="VUMD01000006">
    <property type="protein sequence ID" value="MSS36560.1"/>
    <property type="molecule type" value="Genomic_DNA"/>
</dbReference>
<evidence type="ECO:0000256" key="16">
    <source>
        <dbReference type="SAM" id="Phobius"/>
    </source>
</evidence>
<organism evidence="19 20">
    <name type="scientific">Clostridium porci</name>
    <dbReference type="NCBI Taxonomy" id="2605778"/>
    <lineage>
        <taxon>Bacteria</taxon>
        <taxon>Bacillati</taxon>
        <taxon>Bacillota</taxon>
        <taxon>Clostridia</taxon>
        <taxon>Eubacteriales</taxon>
        <taxon>Clostridiaceae</taxon>
        <taxon>Clostridium</taxon>
    </lineage>
</organism>
<evidence type="ECO:0000256" key="7">
    <source>
        <dbReference type="ARBA" id="ARBA00022676"/>
    </source>
</evidence>
<evidence type="ECO:0000256" key="9">
    <source>
        <dbReference type="ARBA" id="ARBA00022801"/>
    </source>
</evidence>
<feature type="domain" description="Penicillin-binding protein transpeptidase" evidence="17">
    <location>
        <begin position="391"/>
        <end position="662"/>
    </location>
</feature>
<evidence type="ECO:0000313" key="19">
    <source>
        <dbReference type="EMBL" id="MSS36560.1"/>
    </source>
</evidence>
<evidence type="ECO:0000256" key="10">
    <source>
        <dbReference type="ARBA" id="ARBA00022968"/>
    </source>
</evidence>
<dbReference type="GO" id="GO:0006508">
    <property type="term" value="P:proteolysis"/>
    <property type="evidence" value="ECO:0007669"/>
    <property type="project" value="UniProtKB-KW"/>
</dbReference>
<keyword evidence="7" id="KW-0328">Glycosyltransferase</keyword>
<keyword evidence="11" id="KW-0046">Antibiotic resistance</keyword>
<keyword evidence="16" id="KW-0472">Membrane</keyword>
<reference evidence="19 20" key="1">
    <citation type="submission" date="2019-08" db="EMBL/GenBank/DDBJ databases">
        <title>In-depth cultivation of the pig gut microbiome towards novel bacterial diversity and tailored functional studies.</title>
        <authorList>
            <person name="Wylensek D."/>
            <person name="Hitch T.C.A."/>
            <person name="Clavel T."/>
        </authorList>
    </citation>
    <scope>NUCLEOTIDE SEQUENCE [LARGE SCALE GENOMIC DNA]</scope>
    <source>
        <strain evidence="19 20">WCA-389-WT-23D1</strain>
    </source>
</reference>
<dbReference type="InterPro" id="IPR036950">
    <property type="entry name" value="PBP_transglycosylase"/>
</dbReference>
<evidence type="ECO:0000256" key="1">
    <source>
        <dbReference type="ARBA" id="ARBA00002624"/>
    </source>
</evidence>
<dbReference type="PANTHER" id="PTHR32282:SF33">
    <property type="entry name" value="PEPTIDOGLYCAN GLYCOSYLTRANSFERASE"/>
    <property type="match status" value="1"/>
</dbReference>
<dbReference type="InterPro" id="IPR050396">
    <property type="entry name" value="Glycosyltr_51/Transpeptidase"/>
</dbReference>
<comment type="subcellular location">
    <subcellularLocation>
        <location evidence="2">Cell membrane</location>
        <topology evidence="2">Single-pass type II membrane protein</topology>
    </subcellularLocation>
</comment>
<keyword evidence="16" id="KW-0812">Transmembrane</keyword>
<dbReference type="UniPathway" id="UPA00219"/>
<keyword evidence="10" id="KW-0735">Signal-anchor</keyword>
<evidence type="ECO:0000256" key="6">
    <source>
        <dbReference type="ARBA" id="ARBA00022670"/>
    </source>
</evidence>
<dbReference type="Pfam" id="PF00905">
    <property type="entry name" value="Transpeptidase"/>
    <property type="match status" value="1"/>
</dbReference>
<evidence type="ECO:0000256" key="14">
    <source>
        <dbReference type="ARBA" id="ARBA00044770"/>
    </source>
</evidence>
<evidence type="ECO:0000256" key="3">
    <source>
        <dbReference type="ARBA" id="ARBA00012448"/>
    </source>
</evidence>
<evidence type="ECO:0000256" key="5">
    <source>
        <dbReference type="ARBA" id="ARBA00022645"/>
    </source>
</evidence>
<feature type="domain" description="Glycosyl transferase family 51" evidence="18">
    <location>
        <begin position="92"/>
        <end position="268"/>
    </location>
</feature>
<comment type="caution">
    <text evidence="19">The sequence shown here is derived from an EMBL/GenBank/DDBJ whole genome shotgun (WGS) entry which is preliminary data.</text>
</comment>
<keyword evidence="20" id="KW-1185">Reference proteome</keyword>
<dbReference type="SUPFAM" id="SSF56601">
    <property type="entry name" value="beta-lactamase/transpeptidase-like"/>
    <property type="match status" value="1"/>
</dbReference>
<comment type="catalytic activity">
    <reaction evidence="15">
        <text>[GlcNAc-(1-&gt;4)-Mur2Ac(oyl-L-Ala-gamma-D-Glu-L-Lys-D-Ala-D-Ala)](n)-di-trans,octa-cis-undecaprenyl diphosphate + beta-D-GlcNAc-(1-&gt;4)-Mur2Ac(oyl-L-Ala-gamma-D-Glu-L-Lys-D-Ala-D-Ala)-di-trans,octa-cis-undecaprenyl diphosphate = [GlcNAc-(1-&gt;4)-Mur2Ac(oyl-L-Ala-gamma-D-Glu-L-Lys-D-Ala-D-Ala)](n+1)-di-trans,octa-cis-undecaprenyl diphosphate + di-trans,octa-cis-undecaprenyl diphosphate + H(+)</text>
        <dbReference type="Rhea" id="RHEA:23708"/>
        <dbReference type="Rhea" id="RHEA-COMP:9602"/>
        <dbReference type="Rhea" id="RHEA-COMP:9603"/>
        <dbReference type="ChEBI" id="CHEBI:15378"/>
        <dbReference type="ChEBI" id="CHEBI:58405"/>
        <dbReference type="ChEBI" id="CHEBI:60033"/>
        <dbReference type="ChEBI" id="CHEBI:78435"/>
        <dbReference type="EC" id="2.4.99.28"/>
    </reaction>
</comment>
<keyword evidence="9" id="KW-0378">Hydrolase</keyword>
<accession>A0A7X2NKW0</accession>
<name>A0A7X2NKW0_9CLOT</name>
<comment type="catalytic activity">
    <reaction evidence="13">
        <text>Preferential cleavage: (Ac)2-L-Lys-D-Ala-|-D-Ala. Also transpeptidation of peptidyl-alanyl moieties that are N-acyl substituents of D-alanine.</text>
        <dbReference type="EC" id="3.4.16.4"/>
    </reaction>
</comment>
<dbReference type="AlphaFoldDB" id="A0A7X2NKW0"/>
<evidence type="ECO:0000256" key="12">
    <source>
        <dbReference type="ARBA" id="ARBA00023268"/>
    </source>
</evidence>
<proteinExistence type="predicted"/>
<dbReference type="Pfam" id="PF00912">
    <property type="entry name" value="Transgly"/>
    <property type="match status" value="1"/>
</dbReference>
<dbReference type="GO" id="GO:0009252">
    <property type="term" value="P:peptidoglycan biosynthetic process"/>
    <property type="evidence" value="ECO:0007669"/>
    <property type="project" value="UniProtKB-UniPathway"/>
</dbReference>
<dbReference type="EC" id="3.4.16.4" evidence="3"/>
<keyword evidence="6" id="KW-0645">Protease</keyword>
<dbReference type="InterPro" id="IPR001460">
    <property type="entry name" value="PCN-bd_Tpept"/>
</dbReference>
<evidence type="ECO:0000256" key="8">
    <source>
        <dbReference type="ARBA" id="ARBA00022679"/>
    </source>
</evidence>
<dbReference type="PANTHER" id="PTHR32282">
    <property type="entry name" value="BINDING PROTEIN TRANSPEPTIDASE, PUTATIVE-RELATED"/>
    <property type="match status" value="1"/>
</dbReference>
<evidence type="ECO:0000259" key="18">
    <source>
        <dbReference type="Pfam" id="PF00912"/>
    </source>
</evidence>
<evidence type="ECO:0000256" key="15">
    <source>
        <dbReference type="ARBA" id="ARBA00049902"/>
    </source>
</evidence>
<dbReference type="GO" id="GO:0005886">
    <property type="term" value="C:plasma membrane"/>
    <property type="evidence" value="ECO:0007669"/>
    <property type="project" value="UniProtKB-SubCell"/>
</dbReference>
<dbReference type="Proteomes" id="UP000429958">
    <property type="component" value="Unassembled WGS sequence"/>
</dbReference>
<feature type="transmembrane region" description="Helical" evidence="16">
    <location>
        <begin position="37"/>
        <end position="57"/>
    </location>
</feature>
<dbReference type="Gene3D" id="3.40.710.10">
    <property type="entry name" value="DD-peptidase/beta-lactamase superfamily"/>
    <property type="match status" value="1"/>
</dbReference>
<sequence>MGQHENNQTTRKNPVFAGIKAVCKGVGKLLSFCFKSIFILCVLALIAAAIVGSVWVYPKYKEYHAYAQDIVNKSAAETFQKGEASYIYDKDGNLLARLCGDEDSEYLSYEELPAYVVDAFVAVEDRSFWENPGYDLKGILRVGINFIRTKGEEKHGASTITQQLARGEFLTREVSITRKAKEILVAMELTKKYSKEQIAEFYINTVSFANTYYGIQSAAKAYFSKPVSELTLSQIAYLCAIPNSPTYYNPYTHPENALKRRDKILGDMLECGFIGEEEYQAATQEEIVIEKPEYPFYNYETSYAIECAVRELMMLDGFEFQYGLSDAAMLDAYNESYYEAYDKAKEKLYQGGYTIYTSLDAEKQRILQTAVNESLQFDAETTGDGIFALQGSATLIDNKTGKVEAVVGGRTQETNIPTFNRAYQGFRQPGSTAKPLLVYGPALEAGFTPNSIVENINVGEAKKQGADILSMTGSASTMRQALERSRNGCAYWLYARITPQKAMEYLTKMRFHKLDPADYGMSACLGGFTNGTTTEEMAAAYRMIENHGSYTAPTCIIKMVDRNGNEVYKPQTEEQIFDERTADTLLDMMKGVITRGTASSMRWDNRIEAAGKTGTTNNSKDGWFCGMTPYYTLAVWVGYDQPRELSSLYGATYPATIWKRAMKEAVNGLDPKRFERAEVSEEDVEAPTASAEQYLPGRADSEVLSSGYTVKNYREDHALADRARELLAAGDTAGASALVEQIYGQTLKRQMRAEVAAR</sequence>
<dbReference type="Gene3D" id="1.10.3810.10">
    <property type="entry name" value="Biosynthetic peptidoglycan transglycosylase-like"/>
    <property type="match status" value="1"/>
</dbReference>
<dbReference type="GO" id="GO:0008658">
    <property type="term" value="F:penicillin binding"/>
    <property type="evidence" value="ECO:0007669"/>
    <property type="project" value="InterPro"/>
</dbReference>
<dbReference type="SUPFAM" id="SSF53955">
    <property type="entry name" value="Lysozyme-like"/>
    <property type="match status" value="1"/>
</dbReference>
<dbReference type="EC" id="2.4.99.28" evidence="14"/>